<name>A0A239GKB9_9BACT</name>
<dbReference type="AlphaFoldDB" id="A0A239GKB9"/>
<reference evidence="2" key="1">
    <citation type="submission" date="2017-06" db="EMBL/GenBank/DDBJ databases">
        <authorList>
            <person name="Varghese N."/>
            <person name="Submissions S."/>
        </authorList>
    </citation>
    <scope>NUCLEOTIDE SEQUENCE [LARGE SCALE GENOMIC DNA]</scope>
    <source>
        <strain evidence="2">NKM1</strain>
    </source>
</reference>
<sequence length="274" mass="30590">MISFFRSLFGLKESTDTRTVVGDLAHVDPKDVPYIKHSHKRLKALQELHARFKGTPQEEKFKAVYEKTKHIHSYLVGLKRVHELELFHLQHTEHFINTYSVIMDVHESQTAPAGRAAGMGMKRELRVDSFPKRVKVGRTNGSGHAPDRHFAYKGGEAATLVASGTAVAVPEVSIDTFSRITYAGEHASQEAFSGEIGFTSTAEEKDDFLLVVAALFGIERESLAYVGNTPLAVPTPDGANLTQCLPVIYWRGVSYALDLEEHRLFPVRIYRRGL</sequence>
<dbReference type="RefSeq" id="WP_089319656.1">
    <property type="nucleotide sequence ID" value="NZ_FZOQ01000011.1"/>
</dbReference>
<proteinExistence type="predicted"/>
<protein>
    <submittedName>
        <fullName evidence="1">Uncharacterized protein</fullName>
    </submittedName>
</protein>
<evidence type="ECO:0000313" key="1">
    <source>
        <dbReference type="EMBL" id="SNS69325.1"/>
    </source>
</evidence>
<keyword evidence="2" id="KW-1185">Reference proteome</keyword>
<organism evidence="1 2">
    <name type="scientific">Pontibacter ummariensis</name>
    <dbReference type="NCBI Taxonomy" id="1610492"/>
    <lineage>
        <taxon>Bacteria</taxon>
        <taxon>Pseudomonadati</taxon>
        <taxon>Bacteroidota</taxon>
        <taxon>Cytophagia</taxon>
        <taxon>Cytophagales</taxon>
        <taxon>Hymenobacteraceae</taxon>
        <taxon>Pontibacter</taxon>
    </lineage>
</organism>
<accession>A0A239GKB9</accession>
<gene>
    <name evidence="1" type="ORF">SAMN06296052_11198</name>
</gene>
<dbReference type="OrthoDB" id="848076at2"/>
<dbReference type="EMBL" id="FZOQ01000011">
    <property type="protein sequence ID" value="SNS69325.1"/>
    <property type="molecule type" value="Genomic_DNA"/>
</dbReference>
<evidence type="ECO:0000313" key="2">
    <source>
        <dbReference type="Proteomes" id="UP000198432"/>
    </source>
</evidence>
<dbReference type="Proteomes" id="UP000198432">
    <property type="component" value="Unassembled WGS sequence"/>
</dbReference>